<evidence type="ECO:0000313" key="3">
    <source>
        <dbReference type="Proteomes" id="UP000015453"/>
    </source>
</evidence>
<feature type="non-terminal residue" evidence="2">
    <location>
        <position position="396"/>
    </location>
</feature>
<evidence type="ECO:0000256" key="1">
    <source>
        <dbReference type="SAM" id="Coils"/>
    </source>
</evidence>
<keyword evidence="1" id="KW-0175">Coiled coil</keyword>
<dbReference type="Gene3D" id="1.20.5.340">
    <property type="match status" value="1"/>
</dbReference>
<proteinExistence type="predicted"/>
<comment type="caution">
    <text evidence="2">The sequence shown here is derived from an EMBL/GenBank/DDBJ whole genome shotgun (WGS) entry which is preliminary data.</text>
</comment>
<dbReference type="OrthoDB" id="3176171at2759"/>
<feature type="non-terminal residue" evidence="2">
    <location>
        <position position="1"/>
    </location>
</feature>
<accession>S8CAR8</accession>
<dbReference type="EMBL" id="AUSU01005145">
    <property type="protein sequence ID" value="EPS63940.1"/>
    <property type="molecule type" value="Genomic_DNA"/>
</dbReference>
<reference evidence="2 3" key="1">
    <citation type="journal article" date="2013" name="BMC Genomics">
        <title>The miniature genome of a carnivorous plant Genlisea aurea contains a low number of genes and short non-coding sequences.</title>
        <authorList>
            <person name="Leushkin E.V."/>
            <person name="Sutormin R.A."/>
            <person name="Nabieva E.R."/>
            <person name="Penin A.A."/>
            <person name="Kondrashov A.S."/>
            <person name="Logacheva M.D."/>
        </authorList>
    </citation>
    <scope>NUCLEOTIDE SEQUENCE [LARGE SCALE GENOMIC DNA]</scope>
</reference>
<gene>
    <name evidence="2" type="ORF">M569_10842</name>
</gene>
<protein>
    <submittedName>
        <fullName evidence="2">Uncharacterized protein</fullName>
    </submittedName>
</protein>
<sequence>NNGRRPQTRQALSLVNVGQDAPPSNAVNSESDCVAMEFTAEDVESLLNEKLKKSRLNHKENSEKMSEYIKRLKLCIKWFQQLEMKHNSEQENLKNLLDLADKKCSDTELMMKEKEDELNSNITLLRKDLHALKEKLSVEELEKSKALDSMTEEKEFRIAAERQQASISEELKRSQEECSNANQKLQSLDDMHKRVQEYNNSLQQYNTKLQSDLNRTQENLQRVEKEKAAAVEILSTVRGQNSSLQEQLTSCRGMYDEVVRERETLRSEVTSIRGDLNQVRDDRDRQLQQAQLLSSDVIKYRECAEKSIASLELLTKESYDLESRCASQSETIKTLSEQLACAEKKLQLSDMSSIETRSHFAEQHALIADLKNRLAEADLKIFEGEKLRKKLHNTIL</sequence>
<feature type="coiled-coil region" evidence="1">
    <location>
        <begin position="79"/>
        <end position="233"/>
    </location>
</feature>
<keyword evidence="3" id="KW-1185">Reference proteome</keyword>
<dbReference type="AlphaFoldDB" id="S8CAR8"/>
<evidence type="ECO:0000313" key="2">
    <source>
        <dbReference type="EMBL" id="EPS63940.1"/>
    </source>
</evidence>
<organism evidence="2 3">
    <name type="scientific">Genlisea aurea</name>
    <dbReference type="NCBI Taxonomy" id="192259"/>
    <lineage>
        <taxon>Eukaryota</taxon>
        <taxon>Viridiplantae</taxon>
        <taxon>Streptophyta</taxon>
        <taxon>Embryophyta</taxon>
        <taxon>Tracheophyta</taxon>
        <taxon>Spermatophyta</taxon>
        <taxon>Magnoliopsida</taxon>
        <taxon>eudicotyledons</taxon>
        <taxon>Gunneridae</taxon>
        <taxon>Pentapetalae</taxon>
        <taxon>asterids</taxon>
        <taxon>lamiids</taxon>
        <taxon>Lamiales</taxon>
        <taxon>Lentibulariaceae</taxon>
        <taxon>Genlisea</taxon>
    </lineage>
</organism>
<dbReference type="Proteomes" id="UP000015453">
    <property type="component" value="Unassembled WGS sequence"/>
</dbReference>
<name>S8CAR8_9LAMI</name>